<evidence type="ECO:0000256" key="5">
    <source>
        <dbReference type="ARBA" id="ARBA00022847"/>
    </source>
</evidence>
<protein>
    <submittedName>
        <fullName evidence="10">MHS family proline/betaine transporter-like MFS transporter</fullName>
    </submittedName>
</protein>
<dbReference type="Pfam" id="PF00083">
    <property type="entry name" value="Sugar_tr"/>
    <property type="match status" value="1"/>
</dbReference>
<dbReference type="PANTHER" id="PTHR43528">
    <property type="entry name" value="ALPHA-KETOGLUTARATE PERMEASE"/>
    <property type="match status" value="1"/>
</dbReference>
<feature type="transmembrane region" description="Helical" evidence="8">
    <location>
        <begin position="214"/>
        <end position="231"/>
    </location>
</feature>
<sequence>MPKLEKSRNLAKRMGRRLRVDDCVVVDKADMKKAQIGAGVGNFMEWYDFGIYGYLTVTITTVFTQGLDEGLGLLVTLAGFAVSFLVRPLGGMVLGPLGDKLGRQKILFLTITMMALATALIGMLPTSESIGLWALIPLYLLKAVQGFSTGGEFSGVATYVSEFSTDKRRGINTSFLNSQSMIGFAAGAATVAVTTVVTTNFWGENAMLEGGWRIPFLLAIPLGAVVIWFRTRTPETPAFELEQKLPDGLPKSSLFHRYGLLGILKNYWPEVLIGCALTAADSSISYILTSYMPTYLETEVGVSTLRAAIATVPVLVGVAILIPFVALLSDKIGRRPVYFIGIVFSLTLMVPAFAVVQIGTEWSVYIAMAMIAIPAVCFLALTASALPALFPTASRYGGMGLTHNVALSAFGGTAPFFSQAILQVTGSPYSPAYYAMFFSLLALVAVFFMKESARRPLIGSVPVVDNTEEAKELVADQDTNELIDTSTMPVFSEANHTNRQSEAEPSAE</sequence>
<keyword evidence="6 8" id="KW-1133">Transmembrane helix</keyword>
<dbReference type="PROSITE" id="PS50850">
    <property type="entry name" value="MFS"/>
    <property type="match status" value="1"/>
</dbReference>
<dbReference type="GO" id="GO:0015293">
    <property type="term" value="F:symporter activity"/>
    <property type="evidence" value="ECO:0007669"/>
    <property type="project" value="UniProtKB-KW"/>
</dbReference>
<dbReference type="InterPro" id="IPR036259">
    <property type="entry name" value="MFS_trans_sf"/>
</dbReference>
<keyword evidence="7 8" id="KW-0472">Membrane</keyword>
<keyword evidence="11" id="KW-1185">Reference proteome</keyword>
<evidence type="ECO:0000313" key="10">
    <source>
        <dbReference type="EMBL" id="NJC54980.1"/>
    </source>
</evidence>
<feature type="transmembrane region" description="Helical" evidence="8">
    <location>
        <begin position="401"/>
        <end position="420"/>
    </location>
</feature>
<evidence type="ECO:0000256" key="6">
    <source>
        <dbReference type="ARBA" id="ARBA00022989"/>
    </source>
</evidence>
<name>A0A846RVC2_9MICO</name>
<feature type="transmembrane region" description="Helical" evidence="8">
    <location>
        <begin position="364"/>
        <end position="389"/>
    </location>
</feature>
<keyword evidence="2" id="KW-0813">Transport</keyword>
<feature type="domain" description="Major facilitator superfamily (MFS) profile" evidence="9">
    <location>
        <begin position="34"/>
        <end position="454"/>
    </location>
</feature>
<organism evidence="10 11">
    <name type="scientific">Brevibacterium marinum</name>
    <dbReference type="NCBI Taxonomy" id="418643"/>
    <lineage>
        <taxon>Bacteria</taxon>
        <taxon>Bacillati</taxon>
        <taxon>Actinomycetota</taxon>
        <taxon>Actinomycetes</taxon>
        <taxon>Micrococcales</taxon>
        <taxon>Brevibacteriaceae</taxon>
        <taxon>Brevibacterium</taxon>
    </lineage>
</organism>
<evidence type="ECO:0000259" key="9">
    <source>
        <dbReference type="PROSITE" id="PS50850"/>
    </source>
</evidence>
<dbReference type="GO" id="GO:0005886">
    <property type="term" value="C:plasma membrane"/>
    <property type="evidence" value="ECO:0007669"/>
    <property type="project" value="UniProtKB-SubCell"/>
</dbReference>
<dbReference type="InterPro" id="IPR005828">
    <property type="entry name" value="MFS_sugar_transport-like"/>
</dbReference>
<evidence type="ECO:0000256" key="4">
    <source>
        <dbReference type="ARBA" id="ARBA00022692"/>
    </source>
</evidence>
<feature type="transmembrane region" description="Helical" evidence="8">
    <location>
        <begin position="49"/>
        <end position="67"/>
    </location>
</feature>
<dbReference type="PANTHER" id="PTHR43528:SF1">
    <property type="entry name" value="ALPHA-KETOGLUTARATE PERMEASE"/>
    <property type="match status" value="1"/>
</dbReference>
<dbReference type="AlphaFoldDB" id="A0A846RVC2"/>
<dbReference type="EMBL" id="JAATJN010000001">
    <property type="protein sequence ID" value="NJC54980.1"/>
    <property type="molecule type" value="Genomic_DNA"/>
</dbReference>
<feature type="transmembrane region" description="Helical" evidence="8">
    <location>
        <begin position="106"/>
        <end position="124"/>
    </location>
</feature>
<dbReference type="Gene3D" id="1.20.1250.20">
    <property type="entry name" value="MFS general substrate transporter like domains"/>
    <property type="match status" value="2"/>
</dbReference>
<evidence type="ECO:0000256" key="1">
    <source>
        <dbReference type="ARBA" id="ARBA00004651"/>
    </source>
</evidence>
<feature type="transmembrane region" description="Helical" evidence="8">
    <location>
        <begin position="432"/>
        <end position="449"/>
    </location>
</feature>
<feature type="transmembrane region" description="Helical" evidence="8">
    <location>
        <begin position="308"/>
        <end position="328"/>
    </location>
</feature>
<evidence type="ECO:0000256" key="2">
    <source>
        <dbReference type="ARBA" id="ARBA00022448"/>
    </source>
</evidence>
<reference evidence="10 11" key="1">
    <citation type="submission" date="2020-03" db="EMBL/GenBank/DDBJ databases">
        <title>Sequencing the genomes of 1000 actinobacteria strains.</title>
        <authorList>
            <person name="Klenk H.-P."/>
        </authorList>
    </citation>
    <scope>NUCLEOTIDE SEQUENCE [LARGE SCALE GENOMIC DNA]</scope>
    <source>
        <strain evidence="10 11">DSM 18964</strain>
    </source>
</reference>
<evidence type="ECO:0000256" key="8">
    <source>
        <dbReference type="SAM" id="Phobius"/>
    </source>
</evidence>
<feature type="transmembrane region" description="Helical" evidence="8">
    <location>
        <begin position="181"/>
        <end position="202"/>
    </location>
</feature>
<dbReference type="InterPro" id="IPR051084">
    <property type="entry name" value="H+-coupled_symporters"/>
</dbReference>
<comment type="caution">
    <text evidence="10">The sequence shown here is derived from an EMBL/GenBank/DDBJ whole genome shotgun (WGS) entry which is preliminary data.</text>
</comment>
<dbReference type="SUPFAM" id="SSF103473">
    <property type="entry name" value="MFS general substrate transporter"/>
    <property type="match status" value="1"/>
</dbReference>
<proteinExistence type="predicted"/>
<evidence type="ECO:0000313" key="11">
    <source>
        <dbReference type="Proteomes" id="UP000576792"/>
    </source>
</evidence>
<keyword evidence="5" id="KW-0769">Symport</keyword>
<dbReference type="PROSITE" id="PS00217">
    <property type="entry name" value="SUGAR_TRANSPORT_2"/>
    <property type="match status" value="1"/>
</dbReference>
<dbReference type="InterPro" id="IPR005829">
    <property type="entry name" value="Sugar_transporter_CS"/>
</dbReference>
<dbReference type="PROSITE" id="PS00216">
    <property type="entry name" value="SUGAR_TRANSPORT_1"/>
    <property type="match status" value="1"/>
</dbReference>
<keyword evidence="4 8" id="KW-0812">Transmembrane</keyword>
<dbReference type="RefSeq" id="WP_245161775.1">
    <property type="nucleotide sequence ID" value="NZ_BAAAPQ010000026.1"/>
</dbReference>
<gene>
    <name evidence="10" type="ORF">BKA07_000015</name>
</gene>
<dbReference type="Proteomes" id="UP000576792">
    <property type="component" value="Unassembled WGS sequence"/>
</dbReference>
<accession>A0A846RVC2</accession>
<keyword evidence="3" id="KW-1003">Cell membrane</keyword>
<feature type="transmembrane region" description="Helical" evidence="8">
    <location>
        <begin position="337"/>
        <end position="358"/>
    </location>
</feature>
<feature type="transmembrane region" description="Helical" evidence="8">
    <location>
        <begin position="73"/>
        <end position="94"/>
    </location>
</feature>
<evidence type="ECO:0000256" key="7">
    <source>
        <dbReference type="ARBA" id="ARBA00023136"/>
    </source>
</evidence>
<dbReference type="InterPro" id="IPR020846">
    <property type="entry name" value="MFS_dom"/>
</dbReference>
<evidence type="ECO:0000256" key="3">
    <source>
        <dbReference type="ARBA" id="ARBA00022475"/>
    </source>
</evidence>
<comment type="subcellular location">
    <subcellularLocation>
        <location evidence="1">Cell membrane</location>
        <topology evidence="1">Multi-pass membrane protein</topology>
    </subcellularLocation>
</comment>